<feature type="compositionally biased region" description="Basic and acidic residues" evidence="5">
    <location>
        <begin position="215"/>
        <end position="230"/>
    </location>
</feature>
<feature type="domain" description="SWIM-type" evidence="6">
    <location>
        <begin position="528"/>
        <end position="564"/>
    </location>
</feature>
<feature type="compositionally biased region" description="Polar residues" evidence="5">
    <location>
        <begin position="797"/>
        <end position="814"/>
    </location>
</feature>
<keyword evidence="8" id="KW-1185">Reference proteome</keyword>
<dbReference type="GO" id="GO:0008270">
    <property type="term" value="F:zinc ion binding"/>
    <property type="evidence" value="ECO:0007669"/>
    <property type="project" value="UniProtKB-KW"/>
</dbReference>
<keyword evidence="3" id="KW-0472">Membrane</keyword>
<keyword evidence="4" id="KW-0479">Metal-binding</keyword>
<evidence type="ECO:0000256" key="3">
    <source>
        <dbReference type="ARBA" id="ARBA00023136"/>
    </source>
</evidence>
<dbReference type="PROSITE" id="PS50966">
    <property type="entry name" value="ZF_SWIM"/>
    <property type="match status" value="1"/>
</dbReference>
<accession>A0A9N9MJA4</accession>
<protein>
    <recommendedName>
        <fullName evidence="6">SWIM-type domain-containing protein</fullName>
    </recommendedName>
</protein>
<evidence type="ECO:0000256" key="4">
    <source>
        <dbReference type="PROSITE-ProRule" id="PRU00325"/>
    </source>
</evidence>
<dbReference type="InterPro" id="IPR007527">
    <property type="entry name" value="Znf_SWIM"/>
</dbReference>
<dbReference type="GO" id="GO:0016020">
    <property type="term" value="C:membrane"/>
    <property type="evidence" value="ECO:0007669"/>
    <property type="project" value="UniProtKB-SubCell"/>
</dbReference>
<feature type="region of interest" description="Disordered" evidence="5">
    <location>
        <begin position="797"/>
        <end position="816"/>
    </location>
</feature>
<keyword evidence="2" id="KW-0597">Phosphoprotein</keyword>
<feature type="region of interest" description="Disordered" evidence="5">
    <location>
        <begin position="899"/>
        <end position="920"/>
    </location>
</feature>
<dbReference type="PANTHER" id="PTHR28664">
    <property type="entry name" value="TIGHT JUNCTION-ASSOCIATED PROTEIN 1"/>
    <property type="match status" value="1"/>
</dbReference>
<dbReference type="OrthoDB" id="10068192at2759"/>
<keyword evidence="4" id="KW-0863">Zinc-finger</keyword>
<evidence type="ECO:0000256" key="2">
    <source>
        <dbReference type="ARBA" id="ARBA00022553"/>
    </source>
</evidence>
<name>A0A9N9MJA4_9CUCU</name>
<comment type="subcellular location">
    <subcellularLocation>
        <location evidence="1">Membrane</location>
        <topology evidence="1">Peripheral membrane protein</topology>
    </subcellularLocation>
</comment>
<proteinExistence type="predicted"/>
<dbReference type="Proteomes" id="UP001152799">
    <property type="component" value="Chromosome 13"/>
</dbReference>
<sequence>MANKCKECGCFCKKCLATDHDVQLHVEIENLKQKMLEKENHIVMMETNFLNEANKFPSGEFVALREELLTWQDKYKRLYEAHRRVQRVNQGLEDKLLKLVDVCETDKNTLTKDVAILSHKLAEANYAIKKLTEDNERYKNDVNLAIQFLQCKQTNFVAHRFDSLPSEVQTQVAAYMTNKRKPLEEPKRAPMEPKSIKVPIPTFPPTAMVYSVPKSPKDRAAVEGGRRQQGDEGTQTGNASHKSNLCLKCNDVITSLTQPTALQIIKPIDDKKLPPYPNLVVAPLVETSANQNPPQNVVKVQPNNFLIEKALSEKSEQKDMIDFNDITVVEINEKATVHHKLCDQKVQSFNVDLLEVDDGGEEKRDLEKRLQETPSNDQQDTPKGPRYASLRLQTGSKNILLDNAHNNIAPVLYTRTHNNPSSQVSHQQNFHLLAQVGKLEMSNNELITPDNMADSSFWVKDLSLFKGFHFGISAAFFTKKSWTHRQSDRGYKFFAEGYIHDVFIHKNECTIKAKCYRSQKKNEKPHSLHLKFASVDLMVEAHCTCEAGNSESCNHVVGLAYFLQHLILNGFKEVPESASCTSIPMEWNKPRGNKITAEKIPESVFIDPNNIKRTKKPVICQIKNPIRNDELKKINQASITNLKTVLKEINPSIPFASTLCTENMANDRTILLQNGINVPASSLLGHMARAGTKNVAATTGLERDEHLDDLPIALPLDDKEMVDILISLAPVHHASLQPISMEQAAEIEKKTRTQNQNDLWKDLRKFRFTASKFGFVCRRKLFNDEFIKPFITAQKNQPESSKLPIETSSASSLQSKRRMSVVSENSTQHQQRINDWVQITVENDNVSSPDNSRTEDLKIDPQKDKARFAEMEENVKRFLFGESDFWKTVEIGKLKYQSYQEGEKKPKLGSREGPKFHCPA</sequence>
<dbReference type="PANTHER" id="PTHR28664:SF4">
    <property type="entry name" value="TIGHT JUNCTION-ASSOCIATED PROTEIN 1"/>
    <property type="match status" value="1"/>
</dbReference>
<evidence type="ECO:0000313" key="8">
    <source>
        <dbReference type="Proteomes" id="UP001152799"/>
    </source>
</evidence>
<keyword evidence="4" id="KW-0862">Zinc</keyword>
<evidence type="ECO:0000256" key="5">
    <source>
        <dbReference type="SAM" id="MobiDB-lite"/>
    </source>
</evidence>
<dbReference type="AlphaFoldDB" id="A0A9N9MJA4"/>
<dbReference type="InterPro" id="IPR043441">
    <property type="entry name" value="Tjap1/BEGAIN"/>
</dbReference>
<dbReference type="EMBL" id="OU892289">
    <property type="protein sequence ID" value="CAG9763472.1"/>
    <property type="molecule type" value="Genomic_DNA"/>
</dbReference>
<gene>
    <name evidence="7" type="ORF">CEUTPL_LOCUS4133</name>
</gene>
<evidence type="ECO:0000259" key="6">
    <source>
        <dbReference type="PROSITE" id="PS50966"/>
    </source>
</evidence>
<organism evidence="7 8">
    <name type="scientific">Ceutorhynchus assimilis</name>
    <name type="common">cabbage seed weevil</name>
    <dbReference type="NCBI Taxonomy" id="467358"/>
    <lineage>
        <taxon>Eukaryota</taxon>
        <taxon>Metazoa</taxon>
        <taxon>Ecdysozoa</taxon>
        <taxon>Arthropoda</taxon>
        <taxon>Hexapoda</taxon>
        <taxon>Insecta</taxon>
        <taxon>Pterygota</taxon>
        <taxon>Neoptera</taxon>
        <taxon>Endopterygota</taxon>
        <taxon>Coleoptera</taxon>
        <taxon>Polyphaga</taxon>
        <taxon>Cucujiformia</taxon>
        <taxon>Curculionidae</taxon>
        <taxon>Ceutorhynchinae</taxon>
        <taxon>Ceutorhynchus</taxon>
    </lineage>
</organism>
<feature type="region of interest" description="Disordered" evidence="5">
    <location>
        <begin position="207"/>
        <end position="240"/>
    </location>
</feature>
<feature type="compositionally biased region" description="Polar residues" evidence="5">
    <location>
        <begin position="231"/>
        <end position="240"/>
    </location>
</feature>
<reference evidence="7" key="1">
    <citation type="submission" date="2022-01" db="EMBL/GenBank/DDBJ databases">
        <authorList>
            <person name="King R."/>
        </authorList>
    </citation>
    <scope>NUCLEOTIDE SEQUENCE</scope>
</reference>
<evidence type="ECO:0000256" key="1">
    <source>
        <dbReference type="ARBA" id="ARBA00004170"/>
    </source>
</evidence>
<feature type="compositionally biased region" description="Basic and acidic residues" evidence="5">
    <location>
        <begin position="901"/>
        <end position="920"/>
    </location>
</feature>
<evidence type="ECO:0000313" key="7">
    <source>
        <dbReference type="EMBL" id="CAG9763472.1"/>
    </source>
</evidence>